<dbReference type="EMBL" id="JACBKZ010000014">
    <property type="protein sequence ID" value="KAF5933759.1"/>
    <property type="molecule type" value="Genomic_DNA"/>
</dbReference>
<evidence type="ECO:0000256" key="1">
    <source>
        <dbReference type="SAM" id="MobiDB-lite"/>
    </source>
</evidence>
<dbReference type="PANTHER" id="PTHR31973">
    <property type="entry name" value="POLYPROTEIN, PUTATIVE-RELATED"/>
    <property type="match status" value="1"/>
</dbReference>
<protein>
    <recommendedName>
        <fullName evidence="2">MULE transposase domain-containing protein</fullName>
    </recommendedName>
</protein>
<evidence type="ECO:0000259" key="2">
    <source>
        <dbReference type="Pfam" id="PF10551"/>
    </source>
</evidence>
<evidence type="ECO:0000313" key="4">
    <source>
        <dbReference type="Proteomes" id="UP000593564"/>
    </source>
</evidence>
<dbReference type="Pfam" id="PF10551">
    <property type="entry name" value="MULE"/>
    <property type="match status" value="1"/>
</dbReference>
<reference evidence="3 4" key="2">
    <citation type="submission" date="2020-07" db="EMBL/GenBank/DDBJ databases">
        <title>Genome assembly of wild tea tree DASZ reveals pedigree and selection history of tea varieties.</title>
        <authorList>
            <person name="Zhang W."/>
        </authorList>
    </citation>
    <scope>NUCLEOTIDE SEQUENCE [LARGE SCALE GENOMIC DNA]</scope>
    <source>
        <strain evidence="4">cv. G240</strain>
        <tissue evidence="3">Leaf</tissue>
    </source>
</reference>
<organism evidence="3 4">
    <name type="scientific">Camellia sinensis</name>
    <name type="common">Tea plant</name>
    <name type="synonym">Thea sinensis</name>
    <dbReference type="NCBI Taxonomy" id="4442"/>
    <lineage>
        <taxon>Eukaryota</taxon>
        <taxon>Viridiplantae</taxon>
        <taxon>Streptophyta</taxon>
        <taxon>Embryophyta</taxon>
        <taxon>Tracheophyta</taxon>
        <taxon>Spermatophyta</taxon>
        <taxon>Magnoliopsida</taxon>
        <taxon>eudicotyledons</taxon>
        <taxon>Gunneridae</taxon>
        <taxon>Pentapetalae</taxon>
        <taxon>asterids</taxon>
        <taxon>Ericales</taxon>
        <taxon>Theaceae</taxon>
        <taxon>Camellia</taxon>
    </lineage>
</organism>
<sequence length="739" mass="83264">MGCLQGFSLRMSRTRQQGLLRCVQCVRREAASGLYIIEHNEQMFFFYIKRFSDVHSCGMDIQTLKNLRVSSNLVSSTISEIVRDKPLTRPCEVATILKRDYGLDVSYHIWYGWAWRKQRLLFMKINHYRLTSCGLFSVAFAIVDSETTTNWSWFLHQLGKVVDGKHHVTFISDRNIGLLEAMSKLFPSAHHGFHEKLEKLKEKGKQRAYNFFKKLAPEHWANSYFSRSWQVSKANEDVFEIHSIPSVTVDIARQTYRAAYSDAIFPIPLVEKPPFDPTDFTIYPPTVKRPPGRLKKNRIPSRGKSGYWKSGKRCSFRSFFLIRFTLEGGLRLCCIGARGKRDRVCVCLLGIQSSQRIMPGDEAELIAGDDEPETLKTFECASTGMRVSVCKSGYQACGHQYFENQLYLRVQRFGSQQPVFSFTEARQKRASQGLPVHQIRQPPATSPLFSRLVMTQNLEEIVVMAAALNQGITIQGETDVEVQHPPRSPAARPIWEPQLFQTREPTTFELMGMIGDLQRSMADLAYGMSAPPPTASYVGNFMLEEPPLLGRIMIELSQPEAIPSSGNGMSTTTGLRSDIATQTFHQAEASGKDKVKVDSDPYERLLWAVEALKVGELNRQQVLAVTEKTVDDSFPTQSESSSSQGENRDKDPRTRTVPSNPNPAPGKDQKTKSAPTDPFASASGKSPQTLKYLPRGRRVFHALYMPLSKALQILAEKGNLKPLEPRPLLSRLPSSHDAA</sequence>
<feature type="region of interest" description="Disordered" evidence="1">
    <location>
        <begin position="628"/>
        <end position="690"/>
    </location>
</feature>
<dbReference type="InterPro" id="IPR018289">
    <property type="entry name" value="MULE_transposase_dom"/>
</dbReference>
<proteinExistence type="predicted"/>
<reference evidence="4" key="1">
    <citation type="journal article" date="2020" name="Nat. Commun.">
        <title>Genome assembly of wild tea tree DASZ reveals pedigree and selection history of tea varieties.</title>
        <authorList>
            <person name="Zhang W."/>
            <person name="Zhang Y."/>
            <person name="Qiu H."/>
            <person name="Guo Y."/>
            <person name="Wan H."/>
            <person name="Zhang X."/>
            <person name="Scossa F."/>
            <person name="Alseekh S."/>
            <person name="Zhang Q."/>
            <person name="Wang P."/>
            <person name="Xu L."/>
            <person name="Schmidt M.H."/>
            <person name="Jia X."/>
            <person name="Li D."/>
            <person name="Zhu A."/>
            <person name="Guo F."/>
            <person name="Chen W."/>
            <person name="Ni D."/>
            <person name="Usadel B."/>
            <person name="Fernie A.R."/>
            <person name="Wen W."/>
        </authorList>
    </citation>
    <scope>NUCLEOTIDE SEQUENCE [LARGE SCALE GENOMIC DNA]</scope>
    <source>
        <strain evidence="4">cv. G240</strain>
    </source>
</reference>
<keyword evidence="4" id="KW-1185">Reference proteome</keyword>
<comment type="caution">
    <text evidence="3">The sequence shown here is derived from an EMBL/GenBank/DDBJ whole genome shotgun (WGS) entry which is preliminary data.</text>
</comment>
<accession>A0A7J7FZG7</accession>
<dbReference type="AlphaFoldDB" id="A0A7J7FZG7"/>
<dbReference type="Proteomes" id="UP000593564">
    <property type="component" value="Unassembled WGS sequence"/>
</dbReference>
<gene>
    <name evidence="3" type="ORF">HYC85_029930</name>
</gene>
<evidence type="ECO:0000313" key="3">
    <source>
        <dbReference type="EMBL" id="KAF5933759.1"/>
    </source>
</evidence>
<feature type="domain" description="MULE transposase" evidence="2">
    <location>
        <begin position="135"/>
        <end position="192"/>
    </location>
</feature>
<dbReference type="PANTHER" id="PTHR31973:SF187">
    <property type="entry name" value="MUTATOR TRANSPOSASE MUDRA PROTEIN"/>
    <property type="match status" value="1"/>
</dbReference>
<feature type="compositionally biased region" description="Low complexity" evidence="1">
    <location>
        <begin position="726"/>
        <end position="739"/>
    </location>
</feature>
<name>A0A7J7FZG7_CAMSI</name>
<feature type="region of interest" description="Disordered" evidence="1">
    <location>
        <begin position="718"/>
        <end position="739"/>
    </location>
</feature>